<gene>
    <name evidence="3" type="ORF">LTR36_005528</name>
</gene>
<comment type="similarity">
    <text evidence="2">Belongs to the ELP6 family.</text>
</comment>
<evidence type="ECO:0008006" key="5">
    <source>
        <dbReference type="Google" id="ProtNLM"/>
    </source>
</evidence>
<dbReference type="GO" id="GO:0033588">
    <property type="term" value="C:elongator holoenzyme complex"/>
    <property type="evidence" value="ECO:0007669"/>
    <property type="project" value="InterPro"/>
</dbReference>
<keyword evidence="4" id="KW-1185">Reference proteome</keyword>
<dbReference type="AlphaFoldDB" id="A0AAV9JER5"/>
<dbReference type="InterPro" id="IPR018627">
    <property type="entry name" value="ELP6"/>
</dbReference>
<organism evidence="3 4">
    <name type="scientific">Oleoguttula mirabilis</name>
    <dbReference type="NCBI Taxonomy" id="1507867"/>
    <lineage>
        <taxon>Eukaryota</taxon>
        <taxon>Fungi</taxon>
        <taxon>Dikarya</taxon>
        <taxon>Ascomycota</taxon>
        <taxon>Pezizomycotina</taxon>
        <taxon>Dothideomycetes</taxon>
        <taxon>Dothideomycetidae</taxon>
        <taxon>Mycosphaerellales</taxon>
        <taxon>Teratosphaeriaceae</taxon>
        <taxon>Oleoguttula</taxon>
    </lineage>
</organism>
<accession>A0AAV9JER5</accession>
<proteinExistence type="inferred from homology"/>
<evidence type="ECO:0000256" key="2">
    <source>
        <dbReference type="ARBA" id="ARBA00008837"/>
    </source>
</evidence>
<dbReference type="Proteomes" id="UP001324427">
    <property type="component" value="Unassembled WGS sequence"/>
</dbReference>
<dbReference type="PANTHER" id="PTHR16184:SF6">
    <property type="entry name" value="ELONGATOR COMPLEX PROTEIN 6"/>
    <property type="match status" value="1"/>
</dbReference>
<comment type="pathway">
    <text evidence="1">tRNA modification; 5-methoxycarbonylmethyl-2-thiouridine-tRNA biosynthesis.</text>
</comment>
<name>A0AAV9JER5_9PEZI</name>
<dbReference type="PANTHER" id="PTHR16184">
    <property type="entry name" value="ELONGATOR COMPLEX PROTEIN 6"/>
    <property type="match status" value="1"/>
</dbReference>
<evidence type="ECO:0000256" key="1">
    <source>
        <dbReference type="ARBA" id="ARBA00005043"/>
    </source>
</evidence>
<evidence type="ECO:0000313" key="4">
    <source>
        <dbReference type="Proteomes" id="UP001324427"/>
    </source>
</evidence>
<dbReference type="InterPro" id="IPR027417">
    <property type="entry name" value="P-loop_NTPase"/>
</dbReference>
<dbReference type="GO" id="GO:0002098">
    <property type="term" value="P:tRNA wobble uridine modification"/>
    <property type="evidence" value="ECO:0007669"/>
    <property type="project" value="InterPro"/>
</dbReference>
<dbReference type="Gene3D" id="3.40.50.300">
    <property type="entry name" value="P-loop containing nucleotide triphosphate hydrolases"/>
    <property type="match status" value="1"/>
</dbReference>
<evidence type="ECO:0000313" key="3">
    <source>
        <dbReference type="EMBL" id="KAK4543385.1"/>
    </source>
</evidence>
<dbReference type="CDD" id="cd19495">
    <property type="entry name" value="Elp6"/>
    <property type="match status" value="1"/>
</dbReference>
<reference evidence="3 4" key="1">
    <citation type="submission" date="2021-11" db="EMBL/GenBank/DDBJ databases">
        <title>Black yeast isolated from Biological Soil Crust.</title>
        <authorList>
            <person name="Kurbessoian T."/>
        </authorList>
    </citation>
    <scope>NUCLEOTIDE SEQUENCE [LARGE SCALE GENOMIC DNA]</scope>
    <source>
        <strain evidence="3 4">CCFEE 5522</strain>
    </source>
</reference>
<comment type="caution">
    <text evidence="3">The sequence shown here is derived from an EMBL/GenBank/DDBJ whole genome shotgun (WGS) entry which is preliminary data.</text>
</comment>
<sequence length="192" mass="20137">MRGIDVSKLAGSGRYTFVDCFSKSHALADMETIVGSAITNAASSGTRNVVLVLDSPDVLLALTLASAQQLNRLLLKLRSRAHSTLLACSADLPLLLAARSTQETVPTPIEAESAAFVVQQAHSARFVMGVRELDTGAAQDVSGVLRVTRGGAAYGGAEDEATRGDVREIEALYLVQRDGNAKVFERGAAGHG</sequence>
<dbReference type="EMBL" id="JAVFHQ010000032">
    <property type="protein sequence ID" value="KAK4543385.1"/>
    <property type="molecule type" value="Genomic_DNA"/>
</dbReference>
<protein>
    <recommendedName>
        <fullName evidence="5">Elongator complex protein 5</fullName>
    </recommendedName>
</protein>